<keyword evidence="1" id="KW-1185">Reference proteome</keyword>
<dbReference type="Pfam" id="PF15299">
    <property type="entry name" value="ALS2CR8"/>
    <property type="match status" value="1"/>
</dbReference>
<gene>
    <name evidence="2" type="primary">LOC116297713</name>
</gene>
<dbReference type="RefSeq" id="XP_031561856.1">
    <property type="nucleotide sequence ID" value="XM_031705996.1"/>
</dbReference>
<sequence>MSSNTRPIFEDRRGNIPIQMFGNPFLIMSSEVRHCLHGTTTKKDSRIGRTGKNHEHDYWRRMKVRSSVKRNCTATMHIRGIKVYKDYFVDPKFTSKNNFKHLKTKTLKNIRNALEESVNHPFTVERRFYLKIPLSSAHSGHQVGECLTPVVRKIDERVENKIYDLVRCNVKNVAEIQRCLIRFVKDDLFGGVAEGGKPKKGNKRYYPRRSDIRTHISKAIKGNLL</sequence>
<dbReference type="InParanoid" id="A0A6P8I2V9"/>
<dbReference type="Proteomes" id="UP000515163">
    <property type="component" value="Unplaced"/>
</dbReference>
<organism evidence="1 2">
    <name type="scientific">Actinia tenebrosa</name>
    <name type="common">Australian red waratah sea anemone</name>
    <dbReference type="NCBI Taxonomy" id="6105"/>
    <lineage>
        <taxon>Eukaryota</taxon>
        <taxon>Metazoa</taxon>
        <taxon>Cnidaria</taxon>
        <taxon>Anthozoa</taxon>
        <taxon>Hexacorallia</taxon>
        <taxon>Actiniaria</taxon>
        <taxon>Actiniidae</taxon>
        <taxon>Actinia</taxon>
    </lineage>
</organism>
<name>A0A6P8I2V9_ACTTE</name>
<evidence type="ECO:0000313" key="2">
    <source>
        <dbReference type="RefSeq" id="XP_031561856.1"/>
    </source>
</evidence>
<dbReference type="PANTHER" id="PTHR47456:SF1">
    <property type="entry name" value="PHD-TYPE DOMAIN-CONTAINING PROTEIN"/>
    <property type="match status" value="1"/>
</dbReference>
<protein>
    <submittedName>
        <fullName evidence="2">Uncharacterized protein LOC116297713</fullName>
    </submittedName>
</protein>
<dbReference type="GeneID" id="116297713"/>
<evidence type="ECO:0000313" key="1">
    <source>
        <dbReference type="Proteomes" id="UP000515163"/>
    </source>
</evidence>
<dbReference type="OrthoDB" id="5981231at2759"/>
<dbReference type="KEGG" id="aten:116297713"/>
<dbReference type="PANTHER" id="PTHR47456">
    <property type="entry name" value="PHD-TYPE DOMAIN-CONTAINING PROTEIN"/>
    <property type="match status" value="1"/>
</dbReference>
<dbReference type="GO" id="GO:0003700">
    <property type="term" value="F:DNA-binding transcription factor activity"/>
    <property type="evidence" value="ECO:0007669"/>
    <property type="project" value="InterPro"/>
</dbReference>
<reference evidence="2" key="1">
    <citation type="submission" date="2025-08" db="UniProtKB">
        <authorList>
            <consortium name="RefSeq"/>
        </authorList>
    </citation>
    <scope>IDENTIFICATION</scope>
</reference>
<dbReference type="InterPro" id="IPR029309">
    <property type="entry name" value="CaRF"/>
</dbReference>
<dbReference type="AlphaFoldDB" id="A0A6P8I2V9"/>
<accession>A0A6P8I2V9</accession>
<proteinExistence type="predicted"/>